<sequence>MNLRIATWNMAYPFYKSYHKDAWDYLLNEIDADIILFQEARPTAYLNEDDKHLVWNEIGDNRSWGSGIYSQKYELKEETIKSDFKGVFSIANTTIGVIDLTLISIYGLIENNGPNKGFAITNLHRILSDLTGLFCGRINGKRNIILGGDLNASLQIDQKQKGESHKIFFERLEDFGLKDAFKKLNKPYPLQTLRHSKSKVKWQNDYFFLSEQISNRIVDCAVIENESIRRYSDHNPVVMTIEL</sequence>
<feature type="binding site" evidence="5">
    <location>
        <position position="234"/>
    </location>
    <ligand>
        <name>Mg(2+)</name>
        <dbReference type="ChEBI" id="CHEBI:18420"/>
        <label>1</label>
    </ligand>
</feature>
<dbReference type="PANTHER" id="PTHR22748:SF6">
    <property type="entry name" value="DNA-(APURINIC OR APYRIMIDINIC SITE) ENDONUCLEASE"/>
    <property type="match status" value="1"/>
</dbReference>
<evidence type="ECO:0000313" key="8">
    <source>
        <dbReference type="EMBL" id="AEH60007.1"/>
    </source>
</evidence>
<feature type="site" description="Transition state stabilizer" evidence="6">
    <location>
        <position position="151"/>
    </location>
</feature>
<proteinExistence type="inferred from homology"/>
<keyword evidence="9" id="KW-1185">Reference proteome</keyword>
<gene>
    <name evidence="8" type="ordered locus">Mzhil_0127</name>
</gene>
<protein>
    <submittedName>
        <fullName evidence="8">Endonuclease/exonuclease/phosphatase</fullName>
    </submittedName>
</protein>
<dbReference type="Proteomes" id="UP000006622">
    <property type="component" value="Chromosome"/>
</dbReference>
<dbReference type="STRING" id="679901.Mzhil_0127"/>
<keyword evidence="3" id="KW-0378">Hydrolase</keyword>
<evidence type="ECO:0000256" key="5">
    <source>
        <dbReference type="PIRSR" id="PIRSR604808-2"/>
    </source>
</evidence>
<dbReference type="InterPro" id="IPR005135">
    <property type="entry name" value="Endo/exonuclease/phosphatase"/>
</dbReference>
<feature type="site" description="Important for catalytic activity" evidence="6">
    <location>
        <position position="205"/>
    </location>
</feature>
<feature type="binding site" evidence="5">
    <location>
        <position position="9"/>
    </location>
    <ligand>
        <name>Mg(2+)</name>
        <dbReference type="ChEBI" id="CHEBI:18420"/>
        <label>1</label>
    </ligand>
</feature>
<dbReference type="AlphaFoldDB" id="F7XL58"/>
<keyword evidence="5" id="KW-0464">Manganese</keyword>
<comment type="cofactor">
    <cofactor evidence="5">
        <name>Mg(2+)</name>
        <dbReference type="ChEBI" id="CHEBI:18420"/>
    </cofactor>
    <cofactor evidence="5">
        <name>Mn(2+)</name>
        <dbReference type="ChEBI" id="CHEBI:29035"/>
    </cofactor>
    <text evidence="5">Probably binds two magnesium or manganese ions per subunit.</text>
</comment>
<evidence type="ECO:0000256" key="1">
    <source>
        <dbReference type="ARBA" id="ARBA00007092"/>
    </source>
</evidence>
<dbReference type="KEGG" id="mzh:Mzhil_0127"/>
<feature type="site" description="Interaction with DNA substrate" evidence="6">
    <location>
        <position position="234"/>
    </location>
</feature>
<dbReference type="GO" id="GO:0006284">
    <property type="term" value="P:base-excision repair"/>
    <property type="evidence" value="ECO:0007669"/>
    <property type="project" value="TreeGrafter"/>
</dbReference>
<name>F7XL58_METZD</name>
<dbReference type="GO" id="GO:0003906">
    <property type="term" value="F:DNA-(apurinic or apyrimidinic site) endonuclease activity"/>
    <property type="evidence" value="ECO:0007669"/>
    <property type="project" value="TreeGrafter"/>
</dbReference>
<dbReference type="SUPFAM" id="SSF56219">
    <property type="entry name" value="DNase I-like"/>
    <property type="match status" value="1"/>
</dbReference>
<evidence type="ECO:0000313" key="9">
    <source>
        <dbReference type="Proteomes" id="UP000006622"/>
    </source>
</evidence>
<evidence type="ECO:0000259" key="7">
    <source>
        <dbReference type="Pfam" id="PF03372"/>
    </source>
</evidence>
<feature type="domain" description="Endonuclease/exonuclease/phosphatase" evidence="7">
    <location>
        <begin position="6"/>
        <end position="211"/>
    </location>
</feature>
<evidence type="ECO:0000256" key="4">
    <source>
        <dbReference type="ARBA" id="ARBA00022842"/>
    </source>
</evidence>
<evidence type="ECO:0000256" key="2">
    <source>
        <dbReference type="ARBA" id="ARBA00022723"/>
    </source>
</evidence>
<dbReference type="GO" id="GO:0008081">
    <property type="term" value="F:phosphoric diester hydrolase activity"/>
    <property type="evidence" value="ECO:0007669"/>
    <property type="project" value="TreeGrafter"/>
</dbReference>
<dbReference type="HOGENOM" id="CLU_1140583_0_0_2"/>
<feature type="binding site" evidence="5">
    <location>
        <position position="233"/>
    </location>
    <ligand>
        <name>Mg(2+)</name>
        <dbReference type="ChEBI" id="CHEBI:18420"/>
        <label>1</label>
    </ligand>
</feature>
<keyword evidence="2 5" id="KW-0479">Metal-binding</keyword>
<dbReference type="Gene3D" id="3.60.10.10">
    <property type="entry name" value="Endonuclease/exonuclease/phosphatase"/>
    <property type="match status" value="1"/>
</dbReference>
<keyword evidence="4 5" id="KW-0460">Magnesium</keyword>
<keyword evidence="8" id="KW-0269">Exonuclease</keyword>
<keyword evidence="8" id="KW-0540">Nuclease</keyword>
<feature type="binding site" evidence="5">
    <location>
        <position position="39"/>
    </location>
    <ligand>
        <name>Mg(2+)</name>
        <dbReference type="ChEBI" id="CHEBI:18420"/>
        <label>1</label>
    </ligand>
</feature>
<dbReference type="InterPro" id="IPR004808">
    <property type="entry name" value="AP_endonuc_1"/>
</dbReference>
<dbReference type="PANTHER" id="PTHR22748">
    <property type="entry name" value="AP ENDONUCLEASE"/>
    <property type="match status" value="1"/>
</dbReference>
<evidence type="ECO:0000256" key="6">
    <source>
        <dbReference type="PIRSR" id="PIRSR604808-3"/>
    </source>
</evidence>
<comment type="similarity">
    <text evidence="1">Belongs to the DNA repair enzymes AP/ExoA family.</text>
</comment>
<accession>F7XL58</accession>
<dbReference type="InterPro" id="IPR036691">
    <property type="entry name" value="Endo/exonu/phosph_ase_sf"/>
</dbReference>
<dbReference type="GO" id="GO:0008311">
    <property type="term" value="F:double-stranded DNA 3'-5' DNA exonuclease activity"/>
    <property type="evidence" value="ECO:0007669"/>
    <property type="project" value="TreeGrafter"/>
</dbReference>
<reference evidence="8" key="1">
    <citation type="submission" date="2010-07" db="EMBL/GenBank/DDBJ databases">
        <title>The complete genome of Methanosalsum zhilinae DSM 4017.</title>
        <authorList>
            <consortium name="US DOE Joint Genome Institute (JGI-PGF)"/>
            <person name="Lucas S."/>
            <person name="Copeland A."/>
            <person name="Lapidus A."/>
            <person name="Glavina del Rio T."/>
            <person name="Dalin E."/>
            <person name="Tice H."/>
            <person name="Bruce D."/>
            <person name="Goodwin L."/>
            <person name="Pitluck S."/>
            <person name="Kyrpides N."/>
            <person name="Mavromatis K."/>
            <person name="Ovchinnikova G."/>
            <person name="Daligault H."/>
            <person name="Detter J.C."/>
            <person name="Han C."/>
            <person name="Tapia R."/>
            <person name="Larimer F."/>
            <person name="Land M."/>
            <person name="Hauser L."/>
            <person name="Markowitz V."/>
            <person name="Cheng J.-F."/>
            <person name="Hugenholtz P."/>
            <person name="Woyke T."/>
            <person name="Wu D."/>
            <person name="Spring S."/>
            <person name="Schueler E."/>
            <person name="Brambilla E."/>
            <person name="Klenk H.-P."/>
            <person name="Eisen J.A."/>
        </authorList>
    </citation>
    <scope>NUCLEOTIDE SEQUENCE</scope>
    <source>
        <strain evidence="8">DSM 4017</strain>
    </source>
</reference>
<feature type="binding site" evidence="5">
    <location>
        <position position="151"/>
    </location>
    <ligand>
        <name>Mg(2+)</name>
        <dbReference type="ChEBI" id="CHEBI:18420"/>
        <label>1</label>
    </ligand>
</feature>
<organism evidence="8 9">
    <name type="scientific">Methanosalsum zhilinae (strain DSM 4017 / NBRC 107636 / OCM 62 / WeN5)</name>
    <name type="common">Methanohalophilus zhilinae</name>
    <dbReference type="NCBI Taxonomy" id="679901"/>
    <lineage>
        <taxon>Archaea</taxon>
        <taxon>Methanobacteriati</taxon>
        <taxon>Methanobacteriota</taxon>
        <taxon>Stenosarchaea group</taxon>
        <taxon>Methanomicrobia</taxon>
        <taxon>Methanosarcinales</taxon>
        <taxon>Methanosarcinaceae</taxon>
        <taxon>Methanosalsum</taxon>
    </lineage>
</organism>
<dbReference type="EMBL" id="CP002101">
    <property type="protein sequence ID" value="AEH60007.1"/>
    <property type="molecule type" value="Genomic_DNA"/>
</dbReference>
<dbReference type="GO" id="GO:0046872">
    <property type="term" value="F:metal ion binding"/>
    <property type="evidence" value="ECO:0007669"/>
    <property type="project" value="UniProtKB-KW"/>
</dbReference>
<keyword evidence="8" id="KW-0255">Endonuclease</keyword>
<dbReference type="Pfam" id="PF03372">
    <property type="entry name" value="Exo_endo_phos"/>
    <property type="match status" value="1"/>
</dbReference>
<evidence type="ECO:0000256" key="3">
    <source>
        <dbReference type="ARBA" id="ARBA00022801"/>
    </source>
</evidence>
<feature type="binding site" evidence="5">
    <location>
        <position position="149"/>
    </location>
    <ligand>
        <name>Mg(2+)</name>
        <dbReference type="ChEBI" id="CHEBI:18420"/>
        <label>1</label>
    </ligand>
</feature>